<proteinExistence type="inferred from homology"/>
<evidence type="ECO:0000256" key="1">
    <source>
        <dbReference type="ARBA" id="ARBA00007074"/>
    </source>
</evidence>
<evidence type="ECO:0000313" key="7">
    <source>
        <dbReference type="Proteomes" id="UP000199225"/>
    </source>
</evidence>
<keyword evidence="3 6" id="KW-0378">Hydrolase</keyword>
<name>A0A1G8QVB5_9BACI</name>
<feature type="domain" description="NlpC/P60" evidence="5">
    <location>
        <begin position="134"/>
        <end position="255"/>
    </location>
</feature>
<dbReference type="PROSITE" id="PS51935">
    <property type="entry name" value="NLPC_P60"/>
    <property type="match status" value="1"/>
</dbReference>
<dbReference type="GO" id="GO:0008234">
    <property type="term" value="F:cysteine-type peptidase activity"/>
    <property type="evidence" value="ECO:0007669"/>
    <property type="project" value="UniProtKB-KW"/>
</dbReference>
<protein>
    <submittedName>
        <fullName evidence="6">Cell wall-associated hydrolase, NlpC family</fullName>
    </submittedName>
</protein>
<keyword evidence="2" id="KW-0645">Protease</keyword>
<dbReference type="PANTHER" id="PTHR47053">
    <property type="entry name" value="MUREIN DD-ENDOPEPTIDASE MEPH-RELATED"/>
    <property type="match status" value="1"/>
</dbReference>
<dbReference type="AlphaFoldDB" id="A0A1G8QVB5"/>
<dbReference type="Gene3D" id="3.90.1720.10">
    <property type="entry name" value="endopeptidase domain like (from Nostoc punctiforme)"/>
    <property type="match status" value="1"/>
</dbReference>
<dbReference type="InterPro" id="IPR038765">
    <property type="entry name" value="Papain-like_cys_pep_sf"/>
</dbReference>
<dbReference type="Proteomes" id="UP000199225">
    <property type="component" value="Unassembled WGS sequence"/>
</dbReference>
<dbReference type="RefSeq" id="WP_093192050.1">
    <property type="nucleotide sequence ID" value="NZ_FNEV01000002.1"/>
</dbReference>
<dbReference type="SUPFAM" id="SSF54001">
    <property type="entry name" value="Cysteine proteinases"/>
    <property type="match status" value="1"/>
</dbReference>
<dbReference type="PANTHER" id="PTHR47053:SF1">
    <property type="entry name" value="MUREIN DD-ENDOPEPTIDASE MEPH-RELATED"/>
    <property type="match status" value="1"/>
</dbReference>
<dbReference type="InterPro" id="IPR051202">
    <property type="entry name" value="Peptidase_C40"/>
</dbReference>
<evidence type="ECO:0000256" key="4">
    <source>
        <dbReference type="ARBA" id="ARBA00022807"/>
    </source>
</evidence>
<keyword evidence="4" id="KW-0788">Thiol protease</keyword>
<dbReference type="InterPro" id="IPR002477">
    <property type="entry name" value="Peptidoglycan-bd-like"/>
</dbReference>
<evidence type="ECO:0000256" key="2">
    <source>
        <dbReference type="ARBA" id="ARBA00022670"/>
    </source>
</evidence>
<dbReference type="Pfam" id="PF01471">
    <property type="entry name" value="PG_binding_1"/>
    <property type="match status" value="1"/>
</dbReference>
<sequence length="255" mass="26356">MTHSTRPFRKYVVSAALVTSIAFTPLVGTSVSAQSNAPSDNTATQVQSNLLTQGDRGQAVSSLQSELSQQGYYTYSVDGIYGPITKNAVMSFQADQGLAVDGIAGPRTKAALGSGSAATASSQTEPVAVDTSASAGNSEIVAAAENLLGIPYQYGGTTRAALDSSGFINETFEQVGVDVSRTHAGIWANNGTHVSSPSVGDVVFFEGTYDTAGPSHSGIYIGDNQMIHAGSGGVEVSNMGIDYWQNHYIGAKSIQ</sequence>
<dbReference type="SUPFAM" id="SSF47090">
    <property type="entry name" value="PGBD-like"/>
    <property type="match status" value="1"/>
</dbReference>
<comment type="similarity">
    <text evidence="1">Belongs to the peptidase C40 family.</text>
</comment>
<dbReference type="InterPro" id="IPR036365">
    <property type="entry name" value="PGBD-like_sf"/>
</dbReference>
<evidence type="ECO:0000256" key="3">
    <source>
        <dbReference type="ARBA" id="ARBA00022801"/>
    </source>
</evidence>
<accession>A0A1G8QVB5</accession>
<dbReference type="EMBL" id="FNEV01000002">
    <property type="protein sequence ID" value="SDJ08628.1"/>
    <property type="molecule type" value="Genomic_DNA"/>
</dbReference>
<dbReference type="InterPro" id="IPR000064">
    <property type="entry name" value="NLP_P60_dom"/>
</dbReference>
<dbReference type="Pfam" id="PF00877">
    <property type="entry name" value="NLPC_P60"/>
    <property type="match status" value="1"/>
</dbReference>
<dbReference type="InterPro" id="IPR036366">
    <property type="entry name" value="PGBDSf"/>
</dbReference>
<keyword evidence="7" id="KW-1185">Reference proteome</keyword>
<dbReference type="STRING" id="86666.SAMN04490247_0651"/>
<dbReference type="Gene3D" id="1.10.101.10">
    <property type="entry name" value="PGBD-like superfamily/PGBD"/>
    <property type="match status" value="1"/>
</dbReference>
<gene>
    <name evidence="6" type="ORF">SAMN04490247_0651</name>
</gene>
<evidence type="ECO:0000259" key="5">
    <source>
        <dbReference type="PROSITE" id="PS51935"/>
    </source>
</evidence>
<dbReference type="GO" id="GO:0006508">
    <property type="term" value="P:proteolysis"/>
    <property type="evidence" value="ECO:0007669"/>
    <property type="project" value="UniProtKB-KW"/>
</dbReference>
<reference evidence="7" key="1">
    <citation type="submission" date="2016-10" db="EMBL/GenBank/DDBJ databases">
        <authorList>
            <person name="Varghese N."/>
            <person name="Submissions S."/>
        </authorList>
    </citation>
    <scope>NUCLEOTIDE SEQUENCE [LARGE SCALE GENOMIC DNA]</scope>
    <source>
        <strain evidence="7">DSM 4771</strain>
    </source>
</reference>
<evidence type="ECO:0000313" key="6">
    <source>
        <dbReference type="EMBL" id="SDJ08628.1"/>
    </source>
</evidence>
<organism evidence="6 7">
    <name type="scientific">Salimicrobium halophilum</name>
    <dbReference type="NCBI Taxonomy" id="86666"/>
    <lineage>
        <taxon>Bacteria</taxon>
        <taxon>Bacillati</taxon>
        <taxon>Bacillota</taxon>
        <taxon>Bacilli</taxon>
        <taxon>Bacillales</taxon>
        <taxon>Bacillaceae</taxon>
        <taxon>Salimicrobium</taxon>
    </lineage>
</organism>
<dbReference type="OrthoDB" id="9813368at2"/>